<sequence>ENVGINLEWGKKEGSEHWDNFAYISRRKKSSFYGWRRAPEGSALAGAQLQGKILAKQKGYLESVITGLLSHGYQARALHTAISFVSTPLIRGLKARAQCVEVDVQLE</sequence>
<dbReference type="Proteomes" id="UP000823775">
    <property type="component" value="Unassembled WGS sequence"/>
</dbReference>
<keyword evidence="2" id="KW-1185">Reference proteome</keyword>
<evidence type="ECO:0000313" key="1">
    <source>
        <dbReference type="EMBL" id="MCD7463094.1"/>
    </source>
</evidence>
<protein>
    <submittedName>
        <fullName evidence="1">Uncharacterized protein</fullName>
    </submittedName>
</protein>
<dbReference type="EMBL" id="JACEIK010000862">
    <property type="protein sequence ID" value="MCD7463094.1"/>
    <property type="molecule type" value="Genomic_DNA"/>
</dbReference>
<name>A0ABS8SVN4_DATST</name>
<feature type="non-terminal residue" evidence="1">
    <location>
        <position position="1"/>
    </location>
</feature>
<organism evidence="1 2">
    <name type="scientific">Datura stramonium</name>
    <name type="common">Jimsonweed</name>
    <name type="synonym">Common thornapple</name>
    <dbReference type="NCBI Taxonomy" id="4076"/>
    <lineage>
        <taxon>Eukaryota</taxon>
        <taxon>Viridiplantae</taxon>
        <taxon>Streptophyta</taxon>
        <taxon>Embryophyta</taxon>
        <taxon>Tracheophyta</taxon>
        <taxon>Spermatophyta</taxon>
        <taxon>Magnoliopsida</taxon>
        <taxon>eudicotyledons</taxon>
        <taxon>Gunneridae</taxon>
        <taxon>Pentapetalae</taxon>
        <taxon>asterids</taxon>
        <taxon>lamiids</taxon>
        <taxon>Solanales</taxon>
        <taxon>Solanaceae</taxon>
        <taxon>Solanoideae</taxon>
        <taxon>Datureae</taxon>
        <taxon>Datura</taxon>
    </lineage>
</organism>
<comment type="caution">
    <text evidence="1">The sequence shown here is derived from an EMBL/GenBank/DDBJ whole genome shotgun (WGS) entry which is preliminary data.</text>
</comment>
<reference evidence="1 2" key="1">
    <citation type="journal article" date="2021" name="BMC Genomics">
        <title>Datura genome reveals duplications of psychoactive alkaloid biosynthetic genes and high mutation rate following tissue culture.</title>
        <authorList>
            <person name="Rajewski A."/>
            <person name="Carter-House D."/>
            <person name="Stajich J."/>
            <person name="Litt A."/>
        </authorList>
    </citation>
    <scope>NUCLEOTIDE SEQUENCE [LARGE SCALE GENOMIC DNA]</scope>
    <source>
        <strain evidence="1">AR-01</strain>
    </source>
</reference>
<gene>
    <name evidence="1" type="ORF">HAX54_049945</name>
</gene>
<evidence type="ECO:0000313" key="2">
    <source>
        <dbReference type="Proteomes" id="UP000823775"/>
    </source>
</evidence>
<proteinExistence type="predicted"/>
<accession>A0ABS8SVN4</accession>